<dbReference type="InterPro" id="IPR002889">
    <property type="entry name" value="WSC_carb-bd"/>
</dbReference>
<dbReference type="OrthoDB" id="2019572at2759"/>
<dbReference type="Pfam" id="PF07250">
    <property type="entry name" value="Glyoxal_oxid_N"/>
    <property type="match status" value="1"/>
</dbReference>
<feature type="domain" description="WSC" evidence="3">
    <location>
        <begin position="155"/>
        <end position="247"/>
    </location>
</feature>
<feature type="domain" description="WSC" evidence="3">
    <location>
        <begin position="46"/>
        <end position="140"/>
    </location>
</feature>
<evidence type="ECO:0000313" key="5">
    <source>
        <dbReference type="Proteomes" id="UP000736335"/>
    </source>
</evidence>
<dbReference type="PANTHER" id="PTHR32208:SF105">
    <property type="entry name" value="COPPER RADICAL OXIDASE"/>
    <property type="match status" value="1"/>
</dbReference>
<dbReference type="EMBL" id="WIUZ02000012">
    <property type="protein sequence ID" value="KAF9782471.1"/>
    <property type="molecule type" value="Genomic_DNA"/>
</dbReference>
<name>A0A9P6HBR8_9AGAM</name>
<sequence length="1007" mass="108181">MGLFGPRLLVSLIFIAASYGSHSPLDQHARRMHRLRRQTTSSLPGNWSSIGCYLDNVEGRALTGASYTDTVDMTVESCISFCSGKDFIYAGLEYYQECYCGDNIINGGAVTTASDCSFPCTGNSAEVCGAGNRLSMYWSGQSPPPAPEIVPSVGLWESLGCYVDNNGGRTLPNQVTVSSNTIEACTLACYNAGYPFAGAEYSDECWCGSSIGAGGAPAAATDCNMLCTGNSSEYCGGPNRLNLYNYTGTLARTSATGVSPVTNLPGNWTYNGCWIDNANGRVFQQQFDDNSTLTTLGCIESCSALNYTIAGLEWSVQCMCGDYLVGGAVEEPNDSTCNMGCGGNQSEECGGPNRLSVYSSTGNVTALPVAVPLKTNLPGQWGYVGCLAEPGAVRVFPNKMVNPTNNTVQACLQRCSDYGFPAGGLEYGEECYCGDVSDIAANGGVMATESDCNMLCTGDPYHLCGGEERLQLYEWNGNLNVWNQPANIGRYEFLISSPIVPLIATLGINNKVTFLEKWGTSVYPNSTGAYELDLTLVDDYTKTWRAMHVQTDVFCSASIILPDKAGRQINVGGWSVDSLFGIRLYSPDGSAGVNGTNDWEEDVNVLALQRGRWYPTALLLTNGSILVIGGENGSNGPPEPSLEILPKPAGGDTVIFLDWLNRTDPYNLYPFLHILPTTGDILVIYWNEARILDKTTLNTVTVLPNLPGSVISNVAGRNYPLSGASVILPQHYPYTDPFEVLFCGGSDILQYQRALDNCISIQPEVAEPSWTLERMPSPRVMACMVTLPDGTFLILNGALVGVAGFGLASDPNMNALLYNPALPVNQRISELNSTIVARLYHSEAILLSDGRVLVSGSDPQTYYPNGTAIYPEEFRVEVYYPPYLTDGTIQPTYTISETDWQYGQGYSITVNLFQGSTANMKVSLVAASSSTHGNSMGNRILFPQVTCAGNDCTVTAPPNVNVSPPGWYMLFVLDGPTPSHSQWVRIGGDPAELGNWPSEAPFTPPGV</sequence>
<dbReference type="SUPFAM" id="SSF81296">
    <property type="entry name" value="E set domains"/>
    <property type="match status" value="1"/>
</dbReference>
<evidence type="ECO:0000313" key="4">
    <source>
        <dbReference type="EMBL" id="KAF9782471.1"/>
    </source>
</evidence>
<dbReference type="Gene3D" id="2.130.10.80">
    <property type="entry name" value="Galactose oxidase/kelch, beta-propeller"/>
    <property type="match status" value="1"/>
</dbReference>
<evidence type="ECO:0000256" key="1">
    <source>
        <dbReference type="ARBA" id="ARBA00022729"/>
    </source>
</evidence>
<keyword evidence="1 2" id="KW-0732">Signal</keyword>
<reference evidence="4" key="1">
    <citation type="journal article" date="2020" name="Nat. Commun.">
        <title>Large-scale genome sequencing of mycorrhizal fungi provides insights into the early evolution of symbiotic traits.</title>
        <authorList>
            <person name="Miyauchi S."/>
            <person name="Kiss E."/>
            <person name="Kuo A."/>
            <person name="Drula E."/>
            <person name="Kohler A."/>
            <person name="Sanchez-Garcia M."/>
            <person name="Morin E."/>
            <person name="Andreopoulos B."/>
            <person name="Barry K.W."/>
            <person name="Bonito G."/>
            <person name="Buee M."/>
            <person name="Carver A."/>
            <person name="Chen C."/>
            <person name="Cichocki N."/>
            <person name="Clum A."/>
            <person name="Culley D."/>
            <person name="Crous P.W."/>
            <person name="Fauchery L."/>
            <person name="Girlanda M."/>
            <person name="Hayes R.D."/>
            <person name="Keri Z."/>
            <person name="LaButti K."/>
            <person name="Lipzen A."/>
            <person name="Lombard V."/>
            <person name="Magnuson J."/>
            <person name="Maillard F."/>
            <person name="Murat C."/>
            <person name="Nolan M."/>
            <person name="Ohm R.A."/>
            <person name="Pangilinan J."/>
            <person name="Pereira M.F."/>
            <person name="Perotto S."/>
            <person name="Peter M."/>
            <person name="Pfister S."/>
            <person name="Riley R."/>
            <person name="Sitrit Y."/>
            <person name="Stielow J.B."/>
            <person name="Szollosi G."/>
            <person name="Zifcakova L."/>
            <person name="Stursova M."/>
            <person name="Spatafora J.W."/>
            <person name="Tedersoo L."/>
            <person name="Vaario L.M."/>
            <person name="Yamada A."/>
            <person name="Yan M."/>
            <person name="Wang P."/>
            <person name="Xu J."/>
            <person name="Bruns T."/>
            <person name="Baldrian P."/>
            <person name="Vilgalys R."/>
            <person name="Dunand C."/>
            <person name="Henrissat B."/>
            <person name="Grigoriev I.V."/>
            <person name="Hibbett D."/>
            <person name="Nagy L.G."/>
            <person name="Martin F.M."/>
        </authorList>
    </citation>
    <scope>NUCLEOTIDE SEQUENCE</scope>
    <source>
        <strain evidence="4">UH-Tt-Lm1</strain>
    </source>
</reference>
<dbReference type="SUPFAM" id="SSF50965">
    <property type="entry name" value="Galactose oxidase, central domain"/>
    <property type="match status" value="1"/>
</dbReference>
<organism evidence="4 5">
    <name type="scientific">Thelephora terrestris</name>
    <dbReference type="NCBI Taxonomy" id="56493"/>
    <lineage>
        <taxon>Eukaryota</taxon>
        <taxon>Fungi</taxon>
        <taxon>Dikarya</taxon>
        <taxon>Basidiomycota</taxon>
        <taxon>Agaricomycotina</taxon>
        <taxon>Agaricomycetes</taxon>
        <taxon>Thelephorales</taxon>
        <taxon>Thelephoraceae</taxon>
        <taxon>Thelephora</taxon>
    </lineage>
</organism>
<dbReference type="CDD" id="cd02851">
    <property type="entry name" value="E_set_GO_C"/>
    <property type="match status" value="1"/>
</dbReference>
<dbReference type="SMART" id="SM00321">
    <property type="entry name" value="WSC"/>
    <property type="match status" value="4"/>
</dbReference>
<proteinExistence type="predicted"/>
<gene>
    <name evidence="4" type="ORF">BJ322DRAFT_1111333</name>
</gene>
<evidence type="ECO:0000256" key="2">
    <source>
        <dbReference type="SAM" id="SignalP"/>
    </source>
</evidence>
<dbReference type="InterPro" id="IPR011043">
    <property type="entry name" value="Gal_Oxase/kelch_b-propeller"/>
</dbReference>
<keyword evidence="5" id="KW-1185">Reference proteome</keyword>
<dbReference type="PANTHER" id="PTHR32208">
    <property type="entry name" value="SECRETED PROTEIN-RELATED"/>
    <property type="match status" value="1"/>
</dbReference>
<feature type="domain" description="WSC" evidence="3">
    <location>
        <begin position="267"/>
        <end position="361"/>
    </location>
</feature>
<dbReference type="Gene3D" id="2.60.40.10">
    <property type="entry name" value="Immunoglobulins"/>
    <property type="match status" value="1"/>
</dbReference>
<dbReference type="InterPro" id="IPR009880">
    <property type="entry name" value="Glyoxal_oxidase_N"/>
</dbReference>
<feature type="signal peptide" evidence="2">
    <location>
        <begin position="1"/>
        <end position="20"/>
    </location>
</feature>
<dbReference type="Pfam" id="PF09118">
    <property type="entry name" value="GO-like_E_set"/>
    <property type="match status" value="1"/>
</dbReference>
<dbReference type="InterPro" id="IPR013783">
    <property type="entry name" value="Ig-like_fold"/>
</dbReference>
<dbReference type="InterPro" id="IPR015202">
    <property type="entry name" value="GO-like_E_set"/>
</dbReference>
<dbReference type="AlphaFoldDB" id="A0A9P6HBR8"/>
<reference evidence="4" key="2">
    <citation type="submission" date="2020-11" db="EMBL/GenBank/DDBJ databases">
        <authorList>
            <consortium name="DOE Joint Genome Institute"/>
            <person name="Kuo A."/>
            <person name="Miyauchi S."/>
            <person name="Kiss E."/>
            <person name="Drula E."/>
            <person name="Kohler A."/>
            <person name="Sanchez-Garcia M."/>
            <person name="Andreopoulos B."/>
            <person name="Barry K.W."/>
            <person name="Bonito G."/>
            <person name="Buee M."/>
            <person name="Carver A."/>
            <person name="Chen C."/>
            <person name="Cichocki N."/>
            <person name="Clum A."/>
            <person name="Culley D."/>
            <person name="Crous P.W."/>
            <person name="Fauchery L."/>
            <person name="Girlanda M."/>
            <person name="Hayes R."/>
            <person name="Keri Z."/>
            <person name="Labutti K."/>
            <person name="Lipzen A."/>
            <person name="Lombard V."/>
            <person name="Magnuson J."/>
            <person name="Maillard F."/>
            <person name="Morin E."/>
            <person name="Murat C."/>
            <person name="Nolan M."/>
            <person name="Ohm R."/>
            <person name="Pangilinan J."/>
            <person name="Pereira M."/>
            <person name="Perotto S."/>
            <person name="Peter M."/>
            <person name="Riley R."/>
            <person name="Sitrit Y."/>
            <person name="Stielow B."/>
            <person name="Szollosi G."/>
            <person name="Zifcakova L."/>
            <person name="Stursova M."/>
            <person name="Spatafora J.W."/>
            <person name="Tedersoo L."/>
            <person name="Vaario L.-M."/>
            <person name="Yamada A."/>
            <person name="Yan M."/>
            <person name="Wang P."/>
            <person name="Xu J."/>
            <person name="Bruns T."/>
            <person name="Baldrian P."/>
            <person name="Vilgalys R."/>
            <person name="Henrissat B."/>
            <person name="Grigoriev I.V."/>
            <person name="Hibbett D."/>
            <person name="Nagy L.G."/>
            <person name="Martin F.M."/>
        </authorList>
    </citation>
    <scope>NUCLEOTIDE SEQUENCE</scope>
    <source>
        <strain evidence="4">UH-Tt-Lm1</strain>
    </source>
</reference>
<feature type="domain" description="WSC" evidence="3">
    <location>
        <begin position="380"/>
        <end position="476"/>
    </location>
</feature>
<dbReference type="PROSITE" id="PS51212">
    <property type="entry name" value="WSC"/>
    <property type="match status" value="4"/>
</dbReference>
<comment type="caution">
    <text evidence="4">The sequence shown here is derived from an EMBL/GenBank/DDBJ whole genome shotgun (WGS) entry which is preliminary data.</text>
</comment>
<dbReference type="Proteomes" id="UP000736335">
    <property type="component" value="Unassembled WGS sequence"/>
</dbReference>
<dbReference type="Pfam" id="PF01822">
    <property type="entry name" value="WSC"/>
    <property type="match status" value="4"/>
</dbReference>
<dbReference type="InterPro" id="IPR037293">
    <property type="entry name" value="Gal_Oxidase_central_sf"/>
</dbReference>
<feature type="chain" id="PRO_5040139944" evidence="2">
    <location>
        <begin position="21"/>
        <end position="1007"/>
    </location>
</feature>
<evidence type="ECO:0000259" key="3">
    <source>
        <dbReference type="PROSITE" id="PS51212"/>
    </source>
</evidence>
<accession>A0A9P6HBR8</accession>
<protein>
    <submittedName>
        <fullName evidence="4">Copper radical oxidase</fullName>
    </submittedName>
</protein>
<dbReference type="InterPro" id="IPR014756">
    <property type="entry name" value="Ig_E-set"/>
</dbReference>